<dbReference type="OrthoDB" id="188700at2"/>
<name>C6XBD2_METGS</name>
<dbReference type="PANTHER" id="PTHR33164">
    <property type="entry name" value="TRANSCRIPTIONAL REGULATOR, MARR FAMILY"/>
    <property type="match status" value="1"/>
</dbReference>
<dbReference type="SMART" id="SM00347">
    <property type="entry name" value="HTH_MARR"/>
    <property type="match status" value="1"/>
</dbReference>
<gene>
    <name evidence="2" type="ordered locus">Msip34_2665</name>
</gene>
<reference evidence="3" key="1">
    <citation type="submission" date="2009-07" db="EMBL/GenBank/DDBJ databases">
        <title>Complete sequence of chromosome of Methylovorus sp. SIP3-4.</title>
        <authorList>
            <person name="Lucas S."/>
            <person name="Copeland A."/>
            <person name="Lapidus A."/>
            <person name="Glavina del Rio T."/>
            <person name="Tice H."/>
            <person name="Bruce D."/>
            <person name="Goodwin L."/>
            <person name="Pitluck S."/>
            <person name="Clum A."/>
            <person name="Larimer F."/>
            <person name="Land M."/>
            <person name="Hauser L."/>
            <person name="Kyrpides N."/>
            <person name="Mikhailova N."/>
            <person name="Kayluzhnaya M."/>
            <person name="Chistoserdova L."/>
        </authorList>
    </citation>
    <scope>NUCLEOTIDE SEQUENCE [LARGE SCALE GENOMIC DNA]</scope>
    <source>
        <strain evidence="3">SIP3-4</strain>
    </source>
</reference>
<dbReference type="GO" id="GO:0006950">
    <property type="term" value="P:response to stress"/>
    <property type="evidence" value="ECO:0007669"/>
    <property type="project" value="TreeGrafter"/>
</dbReference>
<dbReference type="InterPro" id="IPR039422">
    <property type="entry name" value="MarR/SlyA-like"/>
</dbReference>
<dbReference type="AlphaFoldDB" id="C6XBD2"/>
<dbReference type="EMBL" id="CP001674">
    <property type="protein sequence ID" value="ACT51902.1"/>
    <property type="molecule type" value="Genomic_DNA"/>
</dbReference>
<evidence type="ECO:0000313" key="3">
    <source>
        <dbReference type="Proteomes" id="UP000002743"/>
    </source>
</evidence>
<dbReference type="Gene3D" id="1.10.10.10">
    <property type="entry name" value="Winged helix-like DNA-binding domain superfamily/Winged helix DNA-binding domain"/>
    <property type="match status" value="1"/>
</dbReference>
<dbReference type="SUPFAM" id="SSF46785">
    <property type="entry name" value="Winged helix' DNA-binding domain"/>
    <property type="match status" value="1"/>
</dbReference>
<dbReference type="RefSeq" id="WP_013443366.1">
    <property type="nucleotide sequence ID" value="NC_012969.1"/>
</dbReference>
<dbReference type="Proteomes" id="UP000002743">
    <property type="component" value="Chromosome"/>
</dbReference>
<sequence length="156" mass="17745">MQNKVDNVNYKLSDAHGLFEQLHLLMHVFRAQQFRLIREQALDMTHMEYKALGFFARHPHATLSDLVTHSGRDKAQLARLITDLRKKGLLDAQPDEHDRRSTRLNLSAQGAAIIHGLQEAEHALSAQAVQGLSEEEHQQLLRLLKKVGSNLDKSQE</sequence>
<proteinExistence type="predicted"/>
<dbReference type="InterPro" id="IPR036390">
    <property type="entry name" value="WH_DNA-bd_sf"/>
</dbReference>
<protein>
    <submittedName>
        <fullName evidence="2">Transcriptional regulator, MarR family</fullName>
    </submittedName>
</protein>
<dbReference type="eggNOG" id="COG1846">
    <property type="taxonomic scope" value="Bacteria"/>
</dbReference>
<evidence type="ECO:0000259" key="1">
    <source>
        <dbReference type="PROSITE" id="PS50995"/>
    </source>
</evidence>
<dbReference type="KEGG" id="mei:Msip34_2665"/>
<dbReference type="Pfam" id="PF12802">
    <property type="entry name" value="MarR_2"/>
    <property type="match status" value="1"/>
</dbReference>
<feature type="domain" description="HTH marR-type" evidence="1">
    <location>
        <begin position="15"/>
        <end position="149"/>
    </location>
</feature>
<dbReference type="STRING" id="582744.Msip34_2665"/>
<keyword evidence="3" id="KW-1185">Reference proteome</keyword>
<dbReference type="InterPro" id="IPR000835">
    <property type="entry name" value="HTH_MarR-typ"/>
</dbReference>
<dbReference type="PROSITE" id="PS50995">
    <property type="entry name" value="HTH_MARR_2"/>
    <property type="match status" value="1"/>
</dbReference>
<dbReference type="PANTHER" id="PTHR33164:SF43">
    <property type="entry name" value="HTH-TYPE TRANSCRIPTIONAL REPRESSOR YETL"/>
    <property type="match status" value="1"/>
</dbReference>
<dbReference type="HOGENOM" id="CLU_083287_18_6_4"/>
<dbReference type="GO" id="GO:0003700">
    <property type="term" value="F:DNA-binding transcription factor activity"/>
    <property type="evidence" value="ECO:0007669"/>
    <property type="project" value="InterPro"/>
</dbReference>
<accession>C6XBD2</accession>
<evidence type="ECO:0000313" key="2">
    <source>
        <dbReference type="EMBL" id="ACT51902.1"/>
    </source>
</evidence>
<dbReference type="PRINTS" id="PR00598">
    <property type="entry name" value="HTHMARR"/>
</dbReference>
<organism evidence="2 3">
    <name type="scientific">Methylovorus glucosotrophus (strain SIP3-4)</name>
    <dbReference type="NCBI Taxonomy" id="582744"/>
    <lineage>
        <taxon>Bacteria</taxon>
        <taxon>Pseudomonadati</taxon>
        <taxon>Pseudomonadota</taxon>
        <taxon>Betaproteobacteria</taxon>
        <taxon>Nitrosomonadales</taxon>
        <taxon>Methylophilaceae</taxon>
        <taxon>Methylovorus</taxon>
    </lineage>
</organism>
<dbReference type="InterPro" id="IPR036388">
    <property type="entry name" value="WH-like_DNA-bd_sf"/>
</dbReference>
<reference evidence="2 3" key="2">
    <citation type="journal article" date="2011" name="J. Bacteriol.">
        <title>Genomes of three methylotrophs from a single niche uncover genetic and metabolic divergence of Methylophilaceae.</title>
        <authorList>
            <person name="Lapidus A."/>
            <person name="Clum A."/>
            <person name="Labutti K."/>
            <person name="Kaluzhnaya M.G."/>
            <person name="Lim S."/>
            <person name="Beck D.A."/>
            <person name="Glavina Del Rio T."/>
            <person name="Nolan M."/>
            <person name="Mavromatis K."/>
            <person name="Huntemann M."/>
            <person name="Lucas S."/>
            <person name="Lidstrom M.E."/>
            <person name="Ivanova N."/>
            <person name="Chistoserdova L."/>
        </authorList>
    </citation>
    <scope>NUCLEOTIDE SEQUENCE [LARGE SCALE GENOMIC DNA]</scope>
    <source>
        <strain evidence="2 3">SIP3-4</strain>
    </source>
</reference>